<dbReference type="EMBL" id="JAAFGS010000012">
    <property type="protein sequence ID" value="NGZ77976.1"/>
    <property type="molecule type" value="Genomic_DNA"/>
</dbReference>
<comment type="caution">
    <text evidence="1">The sequence shown here is derived from an EMBL/GenBank/DDBJ whole genome shotgun (WGS) entry which is preliminary data.</text>
</comment>
<organism evidence="1 2">
    <name type="scientific">Saccharibacillus alkalitolerans</name>
    <dbReference type="NCBI Taxonomy" id="2705290"/>
    <lineage>
        <taxon>Bacteria</taxon>
        <taxon>Bacillati</taxon>
        <taxon>Bacillota</taxon>
        <taxon>Bacilli</taxon>
        <taxon>Bacillales</taxon>
        <taxon>Paenibacillaceae</taxon>
        <taxon>Saccharibacillus</taxon>
    </lineage>
</organism>
<evidence type="ECO:0000313" key="2">
    <source>
        <dbReference type="Proteomes" id="UP000800303"/>
    </source>
</evidence>
<accession>A0ABX0FAK4</accession>
<keyword evidence="2" id="KW-1185">Reference proteome</keyword>
<reference evidence="1 2" key="1">
    <citation type="submission" date="2020-01" db="EMBL/GenBank/DDBJ databases">
        <title>Polyphasic characterisation and genomic insights into a novel alkali tolerant bacterium VR-M41.</title>
        <authorList>
            <person name="Vemuluri V.R."/>
        </authorList>
    </citation>
    <scope>NUCLEOTIDE SEQUENCE [LARGE SCALE GENOMIC DNA]</scope>
    <source>
        <strain evidence="1 2">VR-M41</strain>
    </source>
</reference>
<evidence type="ECO:0000313" key="1">
    <source>
        <dbReference type="EMBL" id="NGZ77976.1"/>
    </source>
</evidence>
<sequence length="204" mass="23238">MASRIIRLNRIDPVGRFWRIFESKERDWFERLEPDPEGVFGELGRALQAVDDNLTFGISENLVDGKRRLVLSAGGILDAFGSVVSLYDAAPAFDRWDILAFRPRMEGAEGILIRMDELELSCADMYFDWERRDRRIDLSVYIRDYDPGDLRFLNAYFILLDSLVGEFDAVSRIGETTFARLEDTDGLLPLHKIVGIVDALDGLG</sequence>
<name>A0ABX0FAK4_9BACL</name>
<dbReference type="Proteomes" id="UP000800303">
    <property type="component" value="Unassembled WGS sequence"/>
</dbReference>
<protein>
    <submittedName>
        <fullName evidence="1">Uncharacterized protein</fullName>
    </submittedName>
</protein>
<gene>
    <name evidence="1" type="ORF">GYN08_22035</name>
</gene>
<dbReference type="RefSeq" id="WP_166279416.1">
    <property type="nucleotide sequence ID" value="NZ_JAAFGS010000012.1"/>
</dbReference>
<proteinExistence type="predicted"/>